<accession>A0AAV9EHK9</accession>
<dbReference type="Proteomes" id="UP001180020">
    <property type="component" value="Unassembled WGS sequence"/>
</dbReference>
<dbReference type="PROSITE" id="PS00086">
    <property type="entry name" value="CYTOCHROME_P450"/>
    <property type="match status" value="1"/>
</dbReference>
<dbReference type="GO" id="GO:0004497">
    <property type="term" value="F:monooxygenase activity"/>
    <property type="evidence" value="ECO:0007669"/>
    <property type="project" value="UniProtKB-KW"/>
</dbReference>
<keyword evidence="6" id="KW-0503">Monooxygenase</keyword>
<evidence type="ECO:0000256" key="3">
    <source>
        <dbReference type="ARBA" id="ARBA00023002"/>
    </source>
</evidence>
<comment type="caution">
    <text evidence="8">The sequence shown here is derived from an EMBL/GenBank/DDBJ whole genome shotgun (WGS) entry which is preliminary data.</text>
</comment>
<reference evidence="8" key="1">
    <citation type="journal article" date="2023" name="Nat. Commun.">
        <title>Diploid and tetraploid genomes of Acorus and the evolution of monocots.</title>
        <authorList>
            <person name="Ma L."/>
            <person name="Liu K.W."/>
            <person name="Li Z."/>
            <person name="Hsiao Y.Y."/>
            <person name="Qi Y."/>
            <person name="Fu T."/>
            <person name="Tang G.D."/>
            <person name="Zhang D."/>
            <person name="Sun W.H."/>
            <person name="Liu D.K."/>
            <person name="Li Y."/>
            <person name="Chen G.Z."/>
            <person name="Liu X.D."/>
            <person name="Liao X.Y."/>
            <person name="Jiang Y.T."/>
            <person name="Yu X."/>
            <person name="Hao Y."/>
            <person name="Huang J."/>
            <person name="Zhao X.W."/>
            <person name="Ke S."/>
            <person name="Chen Y.Y."/>
            <person name="Wu W.L."/>
            <person name="Hsu J.L."/>
            <person name="Lin Y.F."/>
            <person name="Huang M.D."/>
            <person name="Li C.Y."/>
            <person name="Huang L."/>
            <person name="Wang Z.W."/>
            <person name="Zhao X."/>
            <person name="Zhong W.Y."/>
            <person name="Peng D.H."/>
            <person name="Ahmad S."/>
            <person name="Lan S."/>
            <person name="Zhang J.S."/>
            <person name="Tsai W.C."/>
            <person name="Van de Peer Y."/>
            <person name="Liu Z.J."/>
        </authorList>
    </citation>
    <scope>NUCLEOTIDE SEQUENCE</scope>
    <source>
        <strain evidence="8">CP</strain>
    </source>
</reference>
<evidence type="ECO:0000256" key="4">
    <source>
        <dbReference type="ARBA" id="ARBA00023004"/>
    </source>
</evidence>
<keyword evidence="3 6" id="KW-0560">Oxidoreductase</keyword>
<feature type="signal peptide" evidence="7">
    <location>
        <begin position="1"/>
        <end position="26"/>
    </location>
</feature>
<gene>
    <name evidence="8" type="primary">CYP86B1</name>
    <name evidence="8" type="ORF">QJS10_CPA07g00406</name>
</gene>
<keyword evidence="9" id="KW-1185">Reference proteome</keyword>
<evidence type="ECO:0000256" key="6">
    <source>
        <dbReference type="RuleBase" id="RU000461"/>
    </source>
</evidence>
<dbReference type="GO" id="GO:0020037">
    <property type="term" value="F:heme binding"/>
    <property type="evidence" value="ECO:0007669"/>
    <property type="project" value="InterPro"/>
</dbReference>
<sequence length="492" mass="55481">MLGLLKSYPEILLALSCFLLLRRYLGTPRGVPITWPVLGMLPAILSNLHRLHDYCAEVVHASGLTLVFKGPILSKFDFIVTCDPANTNHILKSAFAYYQKGPDFPEIFDPLGNGLIVADEDSWTTQRKAGHGLFAEAKFKGYVAETSKGNAELALVPMLARAADLGEAVDLEDVLLRFTFNTSSKIVIGVDPNCLSKQEVPFARVFDEAEEVLALRHVTPMWWWKLMRWLNVGPEKTLAHSLEMWDVHVMQTIRERREANCETSPDMLSVYLQKGHDDKFLRDMVFNFMLAGRDTTGAGLAWFFWLVSKNPSVETKILEELKERFGEADEQTKVFDAESLRGLVYLHAALCETLRLYPPVPFNHKWAAKADVLPSGGDPDHDFDVRDGSDGEGVGKDCKEFRPERWITEHGTIKYEPPQKFLAFSAGPRTCLGKDVAFTQMKIVTAALIYNFEIEAVEGHVVEPKLSMILHMKNGFLAKVRKRRGNQLVVFH</sequence>
<dbReference type="AlphaFoldDB" id="A0AAV9EHK9"/>
<dbReference type="PRINTS" id="PR00463">
    <property type="entry name" value="EP450I"/>
</dbReference>
<keyword evidence="7" id="KW-0732">Signal</keyword>
<dbReference type="SUPFAM" id="SSF48264">
    <property type="entry name" value="Cytochrome P450"/>
    <property type="match status" value="1"/>
</dbReference>
<evidence type="ECO:0000313" key="8">
    <source>
        <dbReference type="EMBL" id="KAK1311723.1"/>
    </source>
</evidence>
<keyword evidence="4 5" id="KW-0408">Iron</keyword>
<dbReference type="InterPro" id="IPR017972">
    <property type="entry name" value="Cyt_P450_CS"/>
</dbReference>
<comment type="similarity">
    <text evidence="1 6">Belongs to the cytochrome P450 family.</text>
</comment>
<dbReference type="InterPro" id="IPR001128">
    <property type="entry name" value="Cyt_P450"/>
</dbReference>
<name>A0AAV9EHK9_ACOCL</name>
<dbReference type="GO" id="GO:0005506">
    <property type="term" value="F:iron ion binding"/>
    <property type="evidence" value="ECO:0007669"/>
    <property type="project" value="InterPro"/>
</dbReference>
<dbReference type="Gene3D" id="1.10.630.10">
    <property type="entry name" value="Cytochrome P450"/>
    <property type="match status" value="1"/>
</dbReference>
<protein>
    <submittedName>
        <fullName evidence="8">Cytochrome P450 86B1</fullName>
    </submittedName>
</protein>
<evidence type="ECO:0000256" key="7">
    <source>
        <dbReference type="SAM" id="SignalP"/>
    </source>
</evidence>
<dbReference type="InterPro" id="IPR002401">
    <property type="entry name" value="Cyt_P450_E_grp-I"/>
</dbReference>
<feature type="chain" id="PRO_5043328511" evidence="7">
    <location>
        <begin position="27"/>
        <end position="492"/>
    </location>
</feature>
<keyword evidence="5 6" id="KW-0349">Heme</keyword>
<dbReference type="InterPro" id="IPR036396">
    <property type="entry name" value="Cyt_P450_sf"/>
</dbReference>
<evidence type="ECO:0000313" key="9">
    <source>
        <dbReference type="Proteomes" id="UP001180020"/>
    </source>
</evidence>
<dbReference type="GO" id="GO:0016705">
    <property type="term" value="F:oxidoreductase activity, acting on paired donors, with incorporation or reduction of molecular oxygen"/>
    <property type="evidence" value="ECO:0007669"/>
    <property type="project" value="InterPro"/>
</dbReference>
<evidence type="ECO:0000256" key="1">
    <source>
        <dbReference type="ARBA" id="ARBA00010617"/>
    </source>
</evidence>
<evidence type="ECO:0000256" key="5">
    <source>
        <dbReference type="PIRSR" id="PIRSR602401-1"/>
    </source>
</evidence>
<dbReference type="EMBL" id="JAUJYO010000007">
    <property type="protein sequence ID" value="KAK1311723.1"/>
    <property type="molecule type" value="Genomic_DNA"/>
</dbReference>
<dbReference type="PANTHER" id="PTHR24296">
    <property type="entry name" value="CYTOCHROME P450"/>
    <property type="match status" value="1"/>
</dbReference>
<keyword evidence="2 5" id="KW-0479">Metal-binding</keyword>
<dbReference type="PRINTS" id="PR00385">
    <property type="entry name" value="P450"/>
</dbReference>
<dbReference type="GO" id="GO:0006629">
    <property type="term" value="P:lipid metabolic process"/>
    <property type="evidence" value="ECO:0007669"/>
    <property type="project" value="UniProtKB-ARBA"/>
</dbReference>
<reference evidence="8" key="2">
    <citation type="submission" date="2023-06" db="EMBL/GenBank/DDBJ databases">
        <authorList>
            <person name="Ma L."/>
            <person name="Liu K.-W."/>
            <person name="Li Z."/>
            <person name="Hsiao Y.-Y."/>
            <person name="Qi Y."/>
            <person name="Fu T."/>
            <person name="Tang G."/>
            <person name="Zhang D."/>
            <person name="Sun W.-H."/>
            <person name="Liu D.-K."/>
            <person name="Li Y."/>
            <person name="Chen G.-Z."/>
            <person name="Liu X.-D."/>
            <person name="Liao X.-Y."/>
            <person name="Jiang Y.-T."/>
            <person name="Yu X."/>
            <person name="Hao Y."/>
            <person name="Huang J."/>
            <person name="Zhao X.-W."/>
            <person name="Ke S."/>
            <person name="Chen Y.-Y."/>
            <person name="Wu W.-L."/>
            <person name="Hsu J.-L."/>
            <person name="Lin Y.-F."/>
            <person name="Huang M.-D."/>
            <person name="Li C.-Y."/>
            <person name="Huang L."/>
            <person name="Wang Z.-W."/>
            <person name="Zhao X."/>
            <person name="Zhong W.-Y."/>
            <person name="Peng D.-H."/>
            <person name="Ahmad S."/>
            <person name="Lan S."/>
            <person name="Zhang J.-S."/>
            <person name="Tsai W.-C."/>
            <person name="Van De Peer Y."/>
            <person name="Liu Z.-J."/>
        </authorList>
    </citation>
    <scope>NUCLEOTIDE SEQUENCE</scope>
    <source>
        <strain evidence="8">CP</strain>
        <tissue evidence="8">Leaves</tissue>
    </source>
</reference>
<proteinExistence type="inferred from homology"/>
<comment type="cofactor">
    <cofactor evidence="5">
        <name>heme</name>
        <dbReference type="ChEBI" id="CHEBI:30413"/>
    </cofactor>
</comment>
<dbReference type="Pfam" id="PF00067">
    <property type="entry name" value="p450"/>
    <property type="match status" value="2"/>
</dbReference>
<feature type="binding site" description="axial binding residue" evidence="5">
    <location>
        <position position="431"/>
    </location>
    <ligand>
        <name>heme</name>
        <dbReference type="ChEBI" id="CHEBI:30413"/>
    </ligand>
    <ligandPart>
        <name>Fe</name>
        <dbReference type="ChEBI" id="CHEBI:18248"/>
    </ligandPart>
</feature>
<dbReference type="CDD" id="cd11064">
    <property type="entry name" value="CYP86A"/>
    <property type="match status" value="1"/>
</dbReference>
<evidence type="ECO:0000256" key="2">
    <source>
        <dbReference type="ARBA" id="ARBA00022723"/>
    </source>
</evidence>
<organism evidence="8 9">
    <name type="scientific">Acorus calamus</name>
    <name type="common">Sweet flag</name>
    <dbReference type="NCBI Taxonomy" id="4465"/>
    <lineage>
        <taxon>Eukaryota</taxon>
        <taxon>Viridiplantae</taxon>
        <taxon>Streptophyta</taxon>
        <taxon>Embryophyta</taxon>
        <taxon>Tracheophyta</taxon>
        <taxon>Spermatophyta</taxon>
        <taxon>Magnoliopsida</taxon>
        <taxon>Liliopsida</taxon>
        <taxon>Acoraceae</taxon>
        <taxon>Acorus</taxon>
    </lineage>
</organism>